<organism evidence="4 5">
    <name type="scientific">Amycolatopsis cynarae</name>
    <dbReference type="NCBI Taxonomy" id="2995223"/>
    <lineage>
        <taxon>Bacteria</taxon>
        <taxon>Bacillati</taxon>
        <taxon>Actinomycetota</taxon>
        <taxon>Actinomycetes</taxon>
        <taxon>Pseudonocardiales</taxon>
        <taxon>Pseudonocardiaceae</taxon>
        <taxon>Amycolatopsis</taxon>
    </lineage>
</organism>
<dbReference type="Proteomes" id="UP001163203">
    <property type="component" value="Chromosome"/>
</dbReference>
<proteinExistence type="predicted"/>
<evidence type="ECO:0000256" key="2">
    <source>
        <dbReference type="SAM" id="Phobius"/>
    </source>
</evidence>
<feature type="compositionally biased region" description="Low complexity" evidence="1">
    <location>
        <begin position="150"/>
        <end position="219"/>
    </location>
</feature>
<evidence type="ECO:0000313" key="5">
    <source>
        <dbReference type="Proteomes" id="UP001163203"/>
    </source>
</evidence>
<evidence type="ECO:0000313" key="4">
    <source>
        <dbReference type="EMBL" id="WAL68363.1"/>
    </source>
</evidence>
<name>A0ABY7BCK8_9PSEU</name>
<protein>
    <recommendedName>
        <fullName evidence="6">LPXTG cell wall anchor domain-containing protein</fullName>
    </recommendedName>
</protein>
<keyword evidence="2" id="KW-0472">Membrane</keyword>
<keyword evidence="3" id="KW-0732">Signal</keyword>
<dbReference type="RefSeq" id="WP_268758456.1">
    <property type="nucleotide sequence ID" value="NZ_CP113836.1"/>
</dbReference>
<keyword evidence="2" id="KW-0812">Transmembrane</keyword>
<evidence type="ECO:0000256" key="3">
    <source>
        <dbReference type="SAM" id="SignalP"/>
    </source>
</evidence>
<keyword evidence="2" id="KW-1133">Transmembrane helix</keyword>
<feature type="transmembrane region" description="Helical" evidence="2">
    <location>
        <begin position="241"/>
        <end position="263"/>
    </location>
</feature>
<accession>A0ABY7BCK8</accession>
<feature type="region of interest" description="Disordered" evidence="1">
    <location>
        <begin position="148"/>
        <end position="236"/>
    </location>
</feature>
<reference evidence="4" key="1">
    <citation type="submission" date="2022-11" db="EMBL/GenBank/DDBJ databases">
        <authorList>
            <person name="Mo P."/>
        </authorList>
    </citation>
    <scope>NUCLEOTIDE SEQUENCE</scope>
    <source>
        <strain evidence="4">HUAS 11-8</strain>
    </source>
</reference>
<feature type="chain" id="PRO_5046722578" description="LPXTG cell wall anchor domain-containing protein" evidence="3">
    <location>
        <begin position="27"/>
        <end position="278"/>
    </location>
</feature>
<keyword evidence="5" id="KW-1185">Reference proteome</keyword>
<evidence type="ECO:0008006" key="6">
    <source>
        <dbReference type="Google" id="ProtNLM"/>
    </source>
</evidence>
<evidence type="ECO:0000256" key="1">
    <source>
        <dbReference type="SAM" id="MobiDB-lite"/>
    </source>
</evidence>
<dbReference type="EMBL" id="CP113836">
    <property type="protein sequence ID" value="WAL68363.1"/>
    <property type="molecule type" value="Genomic_DNA"/>
</dbReference>
<feature type="signal peptide" evidence="3">
    <location>
        <begin position="1"/>
        <end position="26"/>
    </location>
</feature>
<gene>
    <name evidence="4" type="ORF">ORV05_11525</name>
</gene>
<sequence>MCKRVLALTGLGLFAAGTLGWTAAEAAVPAATLGGLAISQPTGVDVSAPVYATSAACPDSADGYNLFVYGPGGFADGLIATTTTDVGLSHESGFPIQQGLSFADIALDHQTTVVAGRYDVVANCVDSFAQQVVGTFTTVVWFTDPTHYQATDPAGGNTTTPAATPGTTTTAPAASSTPTSASTATSATTTTSPSASTTETSSAGAATTGTTAGSPGPSGLTESAAQPVSAGSPKLASTGTAAGPLAALGLGLLATGIVAVLVTRRGGREEPVRSEWPE</sequence>